<protein>
    <submittedName>
        <fullName evidence="1">Uncharacterized protein</fullName>
    </submittedName>
</protein>
<accession>A0ABW4VQS8</accession>
<sequence>MKNRFTSISSLIIAISIFACNSMDEIDEPVKSYELADMKWKHIEQDEDNLVEFELPQQTFRNEGDNPIPIEINPLEGIMGTSKFEFDQPEFFLEMNLGEHYLMAPRYHGNQEGYFYVGGGQEVLLDTTIYEFPLSIETTESYTLTPNTELIYEGTVHLKEIKVKFLARVIEKVSGASYDLEGTWTSSYYETMSINVVANDIE</sequence>
<reference evidence="2" key="1">
    <citation type="journal article" date="2019" name="Int. J. Syst. Evol. Microbiol.">
        <title>The Global Catalogue of Microorganisms (GCM) 10K type strain sequencing project: providing services to taxonomists for standard genome sequencing and annotation.</title>
        <authorList>
            <consortium name="The Broad Institute Genomics Platform"/>
            <consortium name="The Broad Institute Genome Sequencing Center for Infectious Disease"/>
            <person name="Wu L."/>
            <person name="Ma J."/>
        </authorList>
    </citation>
    <scope>NUCLEOTIDE SEQUENCE [LARGE SCALE GENOMIC DNA]</scope>
    <source>
        <strain evidence="2">CGMCC 1.15180</strain>
    </source>
</reference>
<dbReference type="PROSITE" id="PS51257">
    <property type="entry name" value="PROKAR_LIPOPROTEIN"/>
    <property type="match status" value="1"/>
</dbReference>
<evidence type="ECO:0000313" key="2">
    <source>
        <dbReference type="Proteomes" id="UP001597361"/>
    </source>
</evidence>
<evidence type="ECO:0000313" key="1">
    <source>
        <dbReference type="EMBL" id="MFD2036011.1"/>
    </source>
</evidence>
<organism evidence="1 2">
    <name type="scientific">Belliella marina</name>
    <dbReference type="NCBI Taxonomy" id="1644146"/>
    <lineage>
        <taxon>Bacteria</taxon>
        <taxon>Pseudomonadati</taxon>
        <taxon>Bacteroidota</taxon>
        <taxon>Cytophagia</taxon>
        <taxon>Cytophagales</taxon>
        <taxon>Cyclobacteriaceae</taxon>
        <taxon>Belliella</taxon>
    </lineage>
</organism>
<dbReference type="Proteomes" id="UP001597361">
    <property type="component" value="Unassembled WGS sequence"/>
</dbReference>
<comment type="caution">
    <text evidence="1">The sequence shown here is derived from an EMBL/GenBank/DDBJ whole genome shotgun (WGS) entry which is preliminary data.</text>
</comment>
<proteinExistence type="predicted"/>
<name>A0ABW4VQS8_9BACT</name>
<gene>
    <name evidence="1" type="ORF">ACFSKL_14495</name>
</gene>
<dbReference type="EMBL" id="JBHUHR010000039">
    <property type="protein sequence ID" value="MFD2036011.1"/>
    <property type="molecule type" value="Genomic_DNA"/>
</dbReference>
<dbReference type="RefSeq" id="WP_376887037.1">
    <property type="nucleotide sequence ID" value="NZ_JBHUHR010000039.1"/>
</dbReference>
<keyword evidence="2" id="KW-1185">Reference proteome</keyword>